<dbReference type="AlphaFoldDB" id="A0AAE0KP10"/>
<feature type="region of interest" description="Disordered" evidence="1">
    <location>
        <begin position="1"/>
        <end position="30"/>
    </location>
</feature>
<evidence type="ECO:0000256" key="1">
    <source>
        <dbReference type="SAM" id="MobiDB-lite"/>
    </source>
</evidence>
<protein>
    <submittedName>
        <fullName evidence="2">Uncharacterized protein</fullName>
    </submittedName>
</protein>
<gene>
    <name evidence="2" type="ORF">CYMTET_35365</name>
</gene>
<reference evidence="2 3" key="1">
    <citation type="journal article" date="2015" name="Genome Biol. Evol.">
        <title>Comparative Genomics of a Bacterivorous Green Alga Reveals Evolutionary Causalities and Consequences of Phago-Mixotrophic Mode of Nutrition.</title>
        <authorList>
            <person name="Burns J.A."/>
            <person name="Paasch A."/>
            <person name="Narechania A."/>
            <person name="Kim E."/>
        </authorList>
    </citation>
    <scope>NUCLEOTIDE SEQUENCE [LARGE SCALE GENOMIC DNA]</scope>
    <source>
        <strain evidence="2 3">PLY_AMNH</strain>
    </source>
</reference>
<name>A0AAE0KP10_9CHLO</name>
<sequence length="116" mass="12894">MNTSTTEDMVPADPRIAGRRGEQQGWRPTSVPSIGLRLFEEHIADTGGGEAHSPDAVQVIEIENVKTAWRKWYQKDPWALPEGPVLHTIFGTGGDPAVQHDREWNLVPDPPAVDYQ</sequence>
<organism evidence="2 3">
    <name type="scientific">Cymbomonas tetramitiformis</name>
    <dbReference type="NCBI Taxonomy" id="36881"/>
    <lineage>
        <taxon>Eukaryota</taxon>
        <taxon>Viridiplantae</taxon>
        <taxon>Chlorophyta</taxon>
        <taxon>Pyramimonadophyceae</taxon>
        <taxon>Pyramimonadales</taxon>
        <taxon>Pyramimonadaceae</taxon>
        <taxon>Cymbomonas</taxon>
    </lineage>
</organism>
<evidence type="ECO:0000313" key="2">
    <source>
        <dbReference type="EMBL" id="KAK3255453.1"/>
    </source>
</evidence>
<dbReference type="EMBL" id="LGRX02022587">
    <property type="protein sequence ID" value="KAK3255453.1"/>
    <property type="molecule type" value="Genomic_DNA"/>
</dbReference>
<dbReference type="Proteomes" id="UP001190700">
    <property type="component" value="Unassembled WGS sequence"/>
</dbReference>
<comment type="caution">
    <text evidence="2">The sequence shown here is derived from an EMBL/GenBank/DDBJ whole genome shotgun (WGS) entry which is preliminary data.</text>
</comment>
<proteinExistence type="predicted"/>
<accession>A0AAE0KP10</accession>
<evidence type="ECO:0000313" key="3">
    <source>
        <dbReference type="Proteomes" id="UP001190700"/>
    </source>
</evidence>
<keyword evidence="3" id="KW-1185">Reference proteome</keyword>